<dbReference type="GO" id="GO:0016810">
    <property type="term" value="F:hydrolase activity, acting on carbon-nitrogen (but not peptide) bonds"/>
    <property type="evidence" value="ECO:0007669"/>
    <property type="project" value="InterPro"/>
</dbReference>
<dbReference type="EC" id="3.5.1.91" evidence="2"/>
<dbReference type="InterPro" id="IPR011059">
    <property type="entry name" value="Metal-dep_hydrolase_composite"/>
</dbReference>
<dbReference type="EMBL" id="CP047045">
    <property type="protein sequence ID" value="QGZ93577.1"/>
    <property type="molecule type" value="Genomic_DNA"/>
</dbReference>
<keyword evidence="2" id="KW-0378">Hydrolase</keyword>
<dbReference type="Gene3D" id="3.10.310.70">
    <property type="match status" value="1"/>
</dbReference>
<dbReference type="Gene3D" id="2.30.40.10">
    <property type="entry name" value="Urease, subunit C, domain 1"/>
    <property type="match status" value="1"/>
</dbReference>
<reference evidence="3" key="1">
    <citation type="submission" date="2019-12" db="EMBL/GenBank/DDBJ databases">
        <title>Complete genome of Terracaulis silvestris 0127_4.</title>
        <authorList>
            <person name="Vieira S."/>
            <person name="Riedel T."/>
            <person name="Sproer C."/>
            <person name="Pascual J."/>
            <person name="Boedeker C."/>
            <person name="Overmann J."/>
        </authorList>
    </citation>
    <scope>NUCLEOTIDE SEQUENCE [LARGE SCALE GENOMIC DNA]</scope>
    <source>
        <strain evidence="3">0127_4</strain>
    </source>
</reference>
<dbReference type="Proteomes" id="UP000431269">
    <property type="component" value="Chromosome"/>
</dbReference>
<dbReference type="SUPFAM" id="SSF51556">
    <property type="entry name" value="Metallo-dependent hydrolases"/>
    <property type="match status" value="1"/>
</dbReference>
<dbReference type="PANTHER" id="PTHR22642">
    <property type="entry name" value="IMIDAZOLONEPROPIONASE"/>
    <property type="match status" value="1"/>
</dbReference>
<evidence type="ECO:0000313" key="3">
    <source>
        <dbReference type="Proteomes" id="UP000431269"/>
    </source>
</evidence>
<feature type="domain" description="Amidohydrolase 3" evidence="1">
    <location>
        <begin position="74"/>
        <end position="550"/>
    </location>
</feature>
<dbReference type="Pfam" id="PF07969">
    <property type="entry name" value="Amidohydro_3"/>
    <property type="match status" value="1"/>
</dbReference>
<organism evidence="2 3">
    <name type="scientific">Terricaulis silvestris</name>
    <dbReference type="NCBI Taxonomy" id="2686094"/>
    <lineage>
        <taxon>Bacteria</taxon>
        <taxon>Pseudomonadati</taxon>
        <taxon>Pseudomonadota</taxon>
        <taxon>Alphaproteobacteria</taxon>
        <taxon>Caulobacterales</taxon>
        <taxon>Caulobacteraceae</taxon>
        <taxon>Terricaulis</taxon>
    </lineage>
</organism>
<name>A0A6I6MLJ8_9CAUL</name>
<accession>A0A6I6MLJ8</accession>
<proteinExistence type="predicted"/>
<sequence>MNLSRRCFAQASLAALAAGCGRSERAPDLIIFGGPIYTGVSRTPRVEALRVRDGRIVFAGALEEATANRGNAQSIDLGGAAAFPGFTDSHVHLTGVGMAALQLDLVGVESIATMLERLRAYAAANTEGPIYGRGWIETHWPERRFPNAADLDAVVSNRIVVLERIDGHAVVVNTAALTLAGINNNTPNPPGGSIERDASGAATGMLIDNAASLVQSRLPSPTPEMMRNALRQAAQLYAQRGWTGISNVSTTAQEATFFEELARVGEMPLHASLYMDPSALDPLFERGPYVDATGLVHVRGVKLYMDGALGSRGAALLSPYSDAPGDGLLVTPVDEIRDLLRRVRAANAQAATHAIGDRGNRLVLDAYRDTYADAPDALRGARWRIEHSQIIAPEDLPRFGQMGVIASMQPSHAISDLHFAPARLGTNRLAGAYAWKALLESGAVIAAGSDAPVEKGDPLIEFYASFYRHDLSGFAGPEWHLDQAVSRDQTLRTLTWGGAFAAFEEADRGTLEVGKFADISAFSVDLMEAEPAAIPTARAVLTVSGGRVTHSAIT</sequence>
<protein>
    <submittedName>
        <fullName evidence="2">N-substituted formamide deformylase</fullName>
        <ecNumber evidence="2">3.5.1.91</ecNumber>
    </submittedName>
</protein>
<keyword evidence="3" id="KW-1185">Reference proteome</keyword>
<dbReference type="KEGG" id="tsv:DSM104635_00389"/>
<dbReference type="PROSITE" id="PS51257">
    <property type="entry name" value="PROKAR_LIPOPROTEIN"/>
    <property type="match status" value="1"/>
</dbReference>
<evidence type="ECO:0000259" key="1">
    <source>
        <dbReference type="Pfam" id="PF07969"/>
    </source>
</evidence>
<dbReference type="InterPro" id="IPR033932">
    <property type="entry name" value="YtcJ-like"/>
</dbReference>
<gene>
    <name evidence="2" type="primary">nfdA</name>
    <name evidence="2" type="ORF">DSM104635_00389</name>
</gene>
<dbReference type="InterPro" id="IPR013108">
    <property type="entry name" value="Amidohydro_3"/>
</dbReference>
<dbReference type="Gene3D" id="3.20.20.140">
    <property type="entry name" value="Metal-dependent hydrolases"/>
    <property type="match status" value="1"/>
</dbReference>
<dbReference type="AlphaFoldDB" id="A0A6I6MLJ8"/>
<dbReference type="CDD" id="cd01300">
    <property type="entry name" value="YtcJ_like"/>
    <property type="match status" value="1"/>
</dbReference>
<evidence type="ECO:0000313" key="2">
    <source>
        <dbReference type="EMBL" id="QGZ93577.1"/>
    </source>
</evidence>
<dbReference type="PANTHER" id="PTHR22642:SF2">
    <property type="entry name" value="PROTEIN LONG AFTER FAR-RED 3"/>
    <property type="match status" value="1"/>
</dbReference>
<dbReference type="InterPro" id="IPR032466">
    <property type="entry name" value="Metal_Hydrolase"/>
</dbReference>
<dbReference type="RefSeq" id="WP_158764576.1">
    <property type="nucleotide sequence ID" value="NZ_CP047045.1"/>
</dbReference>
<dbReference type="SUPFAM" id="SSF51338">
    <property type="entry name" value="Composite domain of metallo-dependent hydrolases"/>
    <property type="match status" value="1"/>
</dbReference>